<keyword evidence="3" id="KW-0813">Transport</keyword>
<protein>
    <submittedName>
        <fullName evidence="5">Multiple sugar transport system substrate-binding protein</fullName>
    </submittedName>
</protein>
<evidence type="ECO:0000256" key="3">
    <source>
        <dbReference type="ARBA" id="ARBA00022448"/>
    </source>
</evidence>
<dbReference type="Gene3D" id="3.40.190.10">
    <property type="entry name" value="Periplasmic binding protein-like II"/>
    <property type="match status" value="2"/>
</dbReference>
<dbReference type="RefSeq" id="WP_184024676.1">
    <property type="nucleotide sequence ID" value="NZ_JACIJJ010000001.1"/>
</dbReference>
<organism evidence="5 6">
    <name type="scientific">Sphingomonas yantingensis</name>
    <dbReference type="NCBI Taxonomy" id="1241761"/>
    <lineage>
        <taxon>Bacteria</taxon>
        <taxon>Pseudomonadati</taxon>
        <taxon>Pseudomonadota</taxon>
        <taxon>Alphaproteobacteria</taxon>
        <taxon>Sphingomonadales</taxon>
        <taxon>Sphingomonadaceae</taxon>
        <taxon>Sphingomonas</taxon>
    </lineage>
</organism>
<keyword evidence="5" id="KW-0762">Sugar transport</keyword>
<name>A0A7W9ANF5_9SPHN</name>
<reference evidence="5 6" key="1">
    <citation type="submission" date="2020-08" db="EMBL/GenBank/DDBJ databases">
        <title>Genomic Encyclopedia of Type Strains, Phase IV (KMG-IV): sequencing the most valuable type-strain genomes for metagenomic binning, comparative biology and taxonomic classification.</title>
        <authorList>
            <person name="Goeker M."/>
        </authorList>
    </citation>
    <scope>NUCLEOTIDE SEQUENCE [LARGE SCALE GENOMIC DNA]</scope>
    <source>
        <strain evidence="5 6">DSM 27244</strain>
    </source>
</reference>
<dbReference type="AlphaFoldDB" id="A0A7W9ANF5"/>
<dbReference type="InterPro" id="IPR050490">
    <property type="entry name" value="Bact_solute-bd_prot1"/>
</dbReference>
<evidence type="ECO:0000313" key="5">
    <source>
        <dbReference type="EMBL" id="MBB5697491.1"/>
    </source>
</evidence>
<dbReference type="PANTHER" id="PTHR43649:SF34">
    <property type="entry name" value="ABC TRANSPORTER PERIPLASMIC-BINDING PROTEIN YCJN-RELATED"/>
    <property type="match status" value="1"/>
</dbReference>
<dbReference type="PANTHER" id="PTHR43649">
    <property type="entry name" value="ARABINOSE-BINDING PROTEIN-RELATED"/>
    <property type="match status" value="1"/>
</dbReference>
<dbReference type="EMBL" id="JACIJJ010000001">
    <property type="protein sequence ID" value="MBB5697491.1"/>
    <property type="molecule type" value="Genomic_DNA"/>
</dbReference>
<keyword evidence="4" id="KW-0732">Signal</keyword>
<keyword evidence="6" id="KW-1185">Reference proteome</keyword>
<proteinExistence type="inferred from homology"/>
<gene>
    <name evidence="5" type="ORF">FHR19_000816</name>
</gene>
<dbReference type="Pfam" id="PF01547">
    <property type="entry name" value="SBP_bac_1"/>
    <property type="match status" value="1"/>
</dbReference>
<dbReference type="GO" id="GO:0042597">
    <property type="term" value="C:periplasmic space"/>
    <property type="evidence" value="ECO:0007669"/>
    <property type="project" value="UniProtKB-SubCell"/>
</dbReference>
<evidence type="ECO:0000313" key="6">
    <source>
        <dbReference type="Proteomes" id="UP000557739"/>
    </source>
</evidence>
<evidence type="ECO:0000256" key="2">
    <source>
        <dbReference type="ARBA" id="ARBA00008520"/>
    </source>
</evidence>
<evidence type="ECO:0000256" key="1">
    <source>
        <dbReference type="ARBA" id="ARBA00004418"/>
    </source>
</evidence>
<dbReference type="Proteomes" id="UP000557739">
    <property type="component" value="Unassembled WGS sequence"/>
</dbReference>
<comment type="caution">
    <text evidence="5">The sequence shown here is derived from an EMBL/GenBank/DDBJ whole genome shotgun (WGS) entry which is preliminary data.</text>
</comment>
<evidence type="ECO:0000256" key="4">
    <source>
        <dbReference type="ARBA" id="ARBA00022729"/>
    </source>
</evidence>
<dbReference type="SUPFAM" id="SSF53850">
    <property type="entry name" value="Periplasmic binding protein-like II"/>
    <property type="match status" value="1"/>
</dbReference>
<comment type="subcellular location">
    <subcellularLocation>
        <location evidence="1">Periplasm</location>
    </subcellularLocation>
</comment>
<accession>A0A7W9ANF5</accession>
<sequence>MCDLPPCPDGPFRQPALIALDRRTMLGGAAALTLTACARARESGALRFWATGYEGDYSPHLMVPFTAATGIEVETQSVPSTAAHEKFLTAFAGGVLPDVFMLPSGWVGEFAMIGAVAPVPSPALVADTLPAARAIAQVGGRDYAVPWAIAPQVQFYRRDLLGAAGYDAPPTDWAGWLRMGSALKGRRPGEFVFLALLNWPDTLFSMLYQAGATLLRDRDTRGNFRTDEAREAFAFYKSLFDEGLAPKVLSTEVQDPYAAFAQGRFAVWPSWPTLLLDLHRRAAELPRERWGVARLAGPNGPGPATMVANSLCVASTCERPAEAWALVRHLSSAASELRFQSLIGNLPARASAWDAPQMADPVLAPFAEQMRQPAIAPPVVEWERIQNEVQLVAERMVRGGLSIDEALAAIDTRIDRILAKRRALVEAGRIA</sequence>
<dbReference type="InterPro" id="IPR006059">
    <property type="entry name" value="SBP"/>
</dbReference>
<comment type="similarity">
    <text evidence="2">Belongs to the bacterial solute-binding protein 1 family.</text>
</comment>